<dbReference type="InterPro" id="IPR025870">
    <property type="entry name" value="Glyoxalase-like_dom"/>
</dbReference>
<dbReference type="Proteomes" id="UP001498238">
    <property type="component" value="Unassembled WGS sequence"/>
</dbReference>
<comment type="caution">
    <text evidence="2">The sequence shown here is derived from an EMBL/GenBank/DDBJ whole genome shotgun (WGS) entry which is preliminary data.</text>
</comment>
<dbReference type="EMBL" id="BAAAAF010000008">
    <property type="protein sequence ID" value="GAA0036224.1"/>
    <property type="molecule type" value="Genomic_DNA"/>
</dbReference>
<dbReference type="InterPro" id="IPR029068">
    <property type="entry name" value="Glyas_Bleomycin-R_OHBP_Dase"/>
</dbReference>
<reference evidence="2 3" key="1">
    <citation type="submission" date="2024-01" db="EMBL/GenBank/DDBJ databases">
        <title>Characterization of antibiotic resistant novel bacterial strains and their environmental applications.</title>
        <authorList>
            <person name="Manzoor S."/>
            <person name="Abbas S."/>
            <person name="Arshad M."/>
            <person name="Ahmed I."/>
        </authorList>
    </citation>
    <scope>NUCLEOTIDE SEQUENCE [LARGE SCALE GENOMIC DNA]</scope>
    <source>
        <strain evidence="2 3">NCCP-602</strain>
    </source>
</reference>
<gene>
    <name evidence="2" type="ORF">NCCP602_21850</name>
</gene>
<proteinExistence type="predicted"/>
<dbReference type="SUPFAM" id="SSF54593">
    <property type="entry name" value="Glyoxalase/Bleomycin resistance protein/Dihydroxybiphenyl dioxygenase"/>
    <property type="match status" value="1"/>
</dbReference>
<keyword evidence="3" id="KW-1185">Reference proteome</keyword>
<feature type="domain" description="Glyoxalase-like" evidence="1">
    <location>
        <begin position="6"/>
        <end position="187"/>
    </location>
</feature>
<accession>A0ABP3C8Z0</accession>
<organism evidence="2 3">
    <name type="scientific">Brevibacterium metallidurans</name>
    <dbReference type="NCBI Taxonomy" id="1482676"/>
    <lineage>
        <taxon>Bacteria</taxon>
        <taxon>Bacillati</taxon>
        <taxon>Actinomycetota</taxon>
        <taxon>Actinomycetes</taxon>
        <taxon>Micrococcales</taxon>
        <taxon>Brevibacteriaceae</taxon>
        <taxon>Brevibacterium</taxon>
    </lineage>
</organism>
<evidence type="ECO:0000313" key="2">
    <source>
        <dbReference type="EMBL" id="GAA0036224.1"/>
    </source>
</evidence>
<evidence type="ECO:0000259" key="1">
    <source>
        <dbReference type="Pfam" id="PF13468"/>
    </source>
</evidence>
<name>A0ABP3C8Z0_9MICO</name>
<dbReference type="Gene3D" id="3.10.180.10">
    <property type="entry name" value="2,3-Dihydroxybiphenyl 1,2-Dioxygenase, domain 1"/>
    <property type="match status" value="1"/>
</dbReference>
<sequence>MLPADFDHLVIAVPNLAESVEQCEAALGVRPVPGGVHPGLGTANALLGLDIGGTRAGRAYLEILGPDPDQDPQLSAPRLGGVSAPIVQRWAIHPSDFDGAVAAAAGSSDPAVDLGEVHDMTRRTPEGETLRWRLTRRIPLALGGIQPFLIDWLDSPHPASRDMPSVSLAQFWATSPDPAEPRAVLAALDARIEVEEGETDALHARLEGPRGPWIL</sequence>
<dbReference type="Pfam" id="PF13468">
    <property type="entry name" value="Glyoxalase_3"/>
    <property type="match status" value="1"/>
</dbReference>
<evidence type="ECO:0000313" key="3">
    <source>
        <dbReference type="Proteomes" id="UP001498238"/>
    </source>
</evidence>
<protein>
    <submittedName>
        <fullName evidence="2">VOC family protein</fullName>
    </submittedName>
</protein>